<evidence type="ECO:0000256" key="2">
    <source>
        <dbReference type="ARBA" id="ARBA00012146"/>
    </source>
</evidence>
<dbReference type="GO" id="GO:0004427">
    <property type="term" value="F:inorganic diphosphate phosphatase activity"/>
    <property type="evidence" value="ECO:0007669"/>
    <property type="project" value="UniProtKB-EC"/>
</dbReference>
<dbReference type="EMBL" id="DVNH01000021">
    <property type="protein sequence ID" value="HIU51581.1"/>
    <property type="molecule type" value="Genomic_DNA"/>
</dbReference>
<dbReference type="InterPro" id="IPR001667">
    <property type="entry name" value="DDH_dom"/>
</dbReference>
<protein>
    <recommendedName>
        <fullName evidence="2">inorganic diphosphatase</fullName>
        <ecNumber evidence="2">3.6.1.1</ecNumber>
    </recommendedName>
    <alternativeName>
        <fullName evidence="6">Pyrophosphate phospho-hydrolase</fullName>
    </alternativeName>
</protein>
<evidence type="ECO:0000256" key="7">
    <source>
        <dbReference type="ARBA" id="ARBA00047820"/>
    </source>
</evidence>
<comment type="caution">
    <text evidence="9">The sequence shown here is derived from an EMBL/GenBank/DDBJ whole genome shotgun (WGS) entry which is preliminary data.</text>
</comment>
<dbReference type="InterPro" id="IPR004097">
    <property type="entry name" value="DHHA2"/>
</dbReference>
<evidence type="ECO:0000256" key="6">
    <source>
        <dbReference type="ARBA" id="ARBA00032535"/>
    </source>
</evidence>
<accession>A0A9D1M140</accession>
<dbReference type="Pfam" id="PF01368">
    <property type="entry name" value="DHH"/>
    <property type="match status" value="1"/>
</dbReference>
<comment type="cofactor">
    <cofactor evidence="1">
        <name>Mn(2+)</name>
        <dbReference type="ChEBI" id="CHEBI:29035"/>
    </cofactor>
</comment>
<evidence type="ECO:0000256" key="1">
    <source>
        <dbReference type="ARBA" id="ARBA00001936"/>
    </source>
</evidence>
<reference evidence="9" key="1">
    <citation type="submission" date="2020-10" db="EMBL/GenBank/DDBJ databases">
        <authorList>
            <person name="Gilroy R."/>
        </authorList>
    </citation>
    <scope>NUCLEOTIDE SEQUENCE</scope>
    <source>
        <strain evidence="9">CHK195-15760</strain>
    </source>
</reference>
<sequence>MSNKTLIFGHKNPDTDSIASSFVMENLEKNLGNDEAKAVALGNLNKETKYVFNYLGMEEPEIISDVENDQNVILVDHNEASQSVTNLEHSKILKVVDHHTMNFVAPYQLYYRTEPVGCTSTVLYKIYKEYGIKIDKKTALLMLSAIASDTLLFKSPTCTPDDIRVAEELMNISGVDIKSYGTDMLKAGTDLSDYTPEQVINIDCKLFEKGGKKFKIAQVNTADIDNVFKNQAYFEAAINQDIEKEKLDLYVFAATDIVNSNSKIITLGHDAPVVEKAFGVSVTNNTAMLENVVSRKKQILPNILNNLD</sequence>
<evidence type="ECO:0000259" key="8">
    <source>
        <dbReference type="SMART" id="SM01131"/>
    </source>
</evidence>
<evidence type="ECO:0000313" key="10">
    <source>
        <dbReference type="Proteomes" id="UP000824093"/>
    </source>
</evidence>
<dbReference type="EC" id="3.6.1.1" evidence="2"/>
<proteinExistence type="predicted"/>
<dbReference type="Proteomes" id="UP000824093">
    <property type="component" value="Unassembled WGS sequence"/>
</dbReference>
<evidence type="ECO:0000256" key="3">
    <source>
        <dbReference type="ARBA" id="ARBA00022723"/>
    </source>
</evidence>
<evidence type="ECO:0000256" key="4">
    <source>
        <dbReference type="ARBA" id="ARBA00022801"/>
    </source>
</evidence>
<evidence type="ECO:0000313" key="9">
    <source>
        <dbReference type="EMBL" id="HIU51581.1"/>
    </source>
</evidence>
<dbReference type="SUPFAM" id="SSF64182">
    <property type="entry name" value="DHH phosphoesterases"/>
    <property type="match status" value="1"/>
</dbReference>
<dbReference type="SMART" id="SM01131">
    <property type="entry name" value="DHHA2"/>
    <property type="match status" value="1"/>
</dbReference>
<dbReference type="Gene3D" id="3.90.1640.10">
    <property type="entry name" value="inorganic pyrophosphatase (n-terminal core)"/>
    <property type="match status" value="1"/>
</dbReference>
<dbReference type="AlphaFoldDB" id="A0A9D1M140"/>
<keyword evidence="5" id="KW-0464">Manganese</keyword>
<dbReference type="NCBIfam" id="NF003877">
    <property type="entry name" value="PRK05427.1"/>
    <property type="match status" value="1"/>
</dbReference>
<dbReference type="Gene3D" id="3.10.310.20">
    <property type="entry name" value="DHHA2 domain"/>
    <property type="match status" value="1"/>
</dbReference>
<dbReference type="PANTHER" id="PTHR47618:SF2">
    <property type="entry name" value="CYCLIC-DI-AMP PHOSPHODIESTERASE GDPP"/>
    <property type="match status" value="1"/>
</dbReference>
<keyword evidence="3" id="KW-0479">Metal-binding</keyword>
<gene>
    <name evidence="9" type="ORF">IAB70_03025</name>
</gene>
<dbReference type="InterPro" id="IPR051319">
    <property type="entry name" value="Oligoribo/pAp-PDE_c-di-AMP_PDE"/>
</dbReference>
<dbReference type="PANTHER" id="PTHR47618">
    <property type="entry name" value="BIFUNCTIONAL OLIGORIBONUCLEASE AND PAP PHOSPHATASE NRNA"/>
    <property type="match status" value="1"/>
</dbReference>
<comment type="catalytic activity">
    <reaction evidence="7">
        <text>diphosphate + H2O = 2 phosphate + H(+)</text>
        <dbReference type="Rhea" id="RHEA:24576"/>
        <dbReference type="ChEBI" id="CHEBI:15377"/>
        <dbReference type="ChEBI" id="CHEBI:15378"/>
        <dbReference type="ChEBI" id="CHEBI:33019"/>
        <dbReference type="ChEBI" id="CHEBI:43474"/>
        <dbReference type="EC" id="3.6.1.1"/>
    </reaction>
</comment>
<dbReference type="InterPro" id="IPR038763">
    <property type="entry name" value="DHH_sf"/>
</dbReference>
<organism evidence="9 10">
    <name type="scientific">Candidatus Merdicola faecigallinarum</name>
    <dbReference type="NCBI Taxonomy" id="2840862"/>
    <lineage>
        <taxon>Bacteria</taxon>
        <taxon>Bacillati</taxon>
        <taxon>Bacillota</taxon>
        <taxon>Clostridia</taxon>
        <taxon>Candidatus Merdicola</taxon>
    </lineage>
</organism>
<reference evidence="9" key="2">
    <citation type="journal article" date="2021" name="PeerJ">
        <title>Extensive microbial diversity within the chicken gut microbiome revealed by metagenomics and culture.</title>
        <authorList>
            <person name="Gilroy R."/>
            <person name="Ravi A."/>
            <person name="Getino M."/>
            <person name="Pursley I."/>
            <person name="Horton D.L."/>
            <person name="Alikhan N.F."/>
            <person name="Baker D."/>
            <person name="Gharbi K."/>
            <person name="Hall N."/>
            <person name="Watson M."/>
            <person name="Adriaenssens E.M."/>
            <person name="Foster-Nyarko E."/>
            <person name="Jarju S."/>
            <person name="Secka A."/>
            <person name="Antonio M."/>
            <person name="Oren A."/>
            <person name="Chaudhuri R.R."/>
            <person name="La Ragione R."/>
            <person name="Hildebrand F."/>
            <person name="Pallen M.J."/>
        </authorList>
    </citation>
    <scope>NUCLEOTIDE SEQUENCE</scope>
    <source>
        <strain evidence="9">CHK195-15760</strain>
    </source>
</reference>
<evidence type="ECO:0000256" key="5">
    <source>
        <dbReference type="ARBA" id="ARBA00023211"/>
    </source>
</evidence>
<dbReference type="FunFam" id="3.90.1640.10:FF:000001">
    <property type="entry name" value="Probable manganese-dependent inorganic pyrophosphatase"/>
    <property type="match status" value="1"/>
</dbReference>
<dbReference type="GO" id="GO:0005737">
    <property type="term" value="C:cytoplasm"/>
    <property type="evidence" value="ECO:0007669"/>
    <property type="project" value="InterPro"/>
</dbReference>
<dbReference type="GO" id="GO:0046872">
    <property type="term" value="F:metal ion binding"/>
    <property type="evidence" value="ECO:0007669"/>
    <property type="project" value="UniProtKB-KW"/>
</dbReference>
<name>A0A9D1M140_9FIRM</name>
<dbReference type="Pfam" id="PF02833">
    <property type="entry name" value="DHHA2"/>
    <property type="match status" value="1"/>
</dbReference>
<feature type="domain" description="DHHA2" evidence="8">
    <location>
        <begin position="181"/>
        <end position="307"/>
    </location>
</feature>
<keyword evidence="4 9" id="KW-0378">Hydrolase</keyword>
<dbReference type="InterPro" id="IPR038222">
    <property type="entry name" value="DHHA2_dom_sf"/>
</dbReference>